<accession>A0A8D9EQA8</accession>
<proteinExistence type="predicted"/>
<feature type="transmembrane region" description="Helical" evidence="1">
    <location>
        <begin position="45"/>
        <end position="78"/>
    </location>
</feature>
<dbReference type="AlphaFoldDB" id="A0A8D9EQA8"/>
<reference evidence="2" key="1">
    <citation type="submission" date="2021-05" db="EMBL/GenBank/DDBJ databases">
        <authorList>
            <person name="Alioto T."/>
            <person name="Alioto T."/>
            <person name="Gomez Garrido J."/>
        </authorList>
    </citation>
    <scope>NUCLEOTIDE SEQUENCE</scope>
</reference>
<organism evidence="2">
    <name type="scientific">Cacopsylla melanoneura</name>
    <dbReference type="NCBI Taxonomy" id="428564"/>
    <lineage>
        <taxon>Eukaryota</taxon>
        <taxon>Metazoa</taxon>
        <taxon>Ecdysozoa</taxon>
        <taxon>Arthropoda</taxon>
        <taxon>Hexapoda</taxon>
        <taxon>Insecta</taxon>
        <taxon>Pterygota</taxon>
        <taxon>Neoptera</taxon>
        <taxon>Paraneoptera</taxon>
        <taxon>Hemiptera</taxon>
        <taxon>Sternorrhyncha</taxon>
        <taxon>Psylloidea</taxon>
        <taxon>Psyllidae</taxon>
        <taxon>Psyllinae</taxon>
        <taxon>Cacopsylla</taxon>
    </lineage>
</organism>
<keyword evidence="1" id="KW-0472">Membrane</keyword>
<sequence>MCLNVCCFISKISYALSLSAYIIVICFTILFFLMGDIFKSVARPFATNILFIFLHSFYFTIYILLCPILLWLLLLMYIHIICYKFKSSLRSAETTSLQKVAEFCQVS</sequence>
<keyword evidence="1" id="KW-0812">Transmembrane</keyword>
<dbReference type="EMBL" id="HBUF01559870">
    <property type="protein sequence ID" value="CAG6761802.1"/>
    <property type="molecule type" value="Transcribed_RNA"/>
</dbReference>
<name>A0A8D9EQA8_9HEMI</name>
<evidence type="ECO:0000256" key="1">
    <source>
        <dbReference type="SAM" id="Phobius"/>
    </source>
</evidence>
<protein>
    <submittedName>
        <fullName evidence="2">Uncharacterized protein</fullName>
    </submittedName>
</protein>
<evidence type="ECO:0000313" key="2">
    <source>
        <dbReference type="EMBL" id="CAG6761802.1"/>
    </source>
</evidence>
<feature type="transmembrane region" description="Helical" evidence="1">
    <location>
        <begin position="12"/>
        <end position="33"/>
    </location>
</feature>
<keyword evidence="1" id="KW-1133">Transmembrane helix</keyword>